<dbReference type="SUPFAM" id="SSF51735">
    <property type="entry name" value="NAD(P)-binding Rossmann-fold domains"/>
    <property type="match status" value="1"/>
</dbReference>
<evidence type="ECO:0000256" key="2">
    <source>
        <dbReference type="ARBA" id="ARBA00001911"/>
    </source>
</evidence>
<name>A0ABV6H5T9_9ACTN</name>
<evidence type="ECO:0000313" key="13">
    <source>
        <dbReference type="EMBL" id="MFC0313333.1"/>
    </source>
</evidence>
<comment type="caution">
    <text evidence="13">The sequence shown here is derived from an EMBL/GenBank/DDBJ whole genome shotgun (WGS) entry which is preliminary data.</text>
</comment>
<proteinExistence type="inferred from homology"/>
<evidence type="ECO:0000256" key="3">
    <source>
        <dbReference type="ARBA" id="ARBA00004947"/>
    </source>
</evidence>
<dbReference type="InterPro" id="IPR036291">
    <property type="entry name" value="NAD(P)-bd_dom_sf"/>
</dbReference>
<keyword evidence="7" id="KW-0520">NAD</keyword>
<dbReference type="Gene3D" id="3.40.50.720">
    <property type="entry name" value="NAD(P)-binding Rossmann-like Domain"/>
    <property type="match status" value="1"/>
</dbReference>
<comment type="cofactor">
    <cofactor evidence="2">
        <name>NAD(+)</name>
        <dbReference type="ChEBI" id="CHEBI:57540"/>
    </cofactor>
</comment>
<dbReference type="EMBL" id="JBHLWV010000001">
    <property type="protein sequence ID" value="MFC0313333.1"/>
    <property type="molecule type" value="Genomic_DNA"/>
</dbReference>
<organism evidence="13 14">
    <name type="scientific">Gordonia phosphorivorans</name>
    <dbReference type="NCBI Taxonomy" id="1056982"/>
    <lineage>
        <taxon>Bacteria</taxon>
        <taxon>Bacillati</taxon>
        <taxon>Actinomycetota</taxon>
        <taxon>Actinomycetes</taxon>
        <taxon>Mycobacteriales</taxon>
        <taxon>Gordoniaceae</taxon>
        <taxon>Gordonia</taxon>
    </lineage>
</organism>
<keyword evidence="8" id="KW-0299">Galactose metabolism</keyword>
<evidence type="ECO:0000256" key="5">
    <source>
        <dbReference type="ARBA" id="ARBA00013189"/>
    </source>
</evidence>
<keyword evidence="9" id="KW-0413">Isomerase</keyword>
<comment type="pathway">
    <text evidence="3">Carbohydrate metabolism; galactose metabolism.</text>
</comment>
<evidence type="ECO:0000313" key="14">
    <source>
        <dbReference type="Proteomes" id="UP001589783"/>
    </source>
</evidence>
<dbReference type="Proteomes" id="UP001589783">
    <property type="component" value="Unassembled WGS sequence"/>
</dbReference>
<comment type="catalytic activity">
    <reaction evidence="1">
        <text>UDP-alpha-D-glucose = UDP-alpha-D-galactose</text>
        <dbReference type="Rhea" id="RHEA:22168"/>
        <dbReference type="ChEBI" id="CHEBI:58885"/>
        <dbReference type="ChEBI" id="CHEBI:66914"/>
        <dbReference type="EC" id="5.1.3.2"/>
    </reaction>
</comment>
<evidence type="ECO:0000259" key="12">
    <source>
        <dbReference type="Pfam" id="PF01370"/>
    </source>
</evidence>
<dbReference type="EC" id="5.1.3.2" evidence="5"/>
<evidence type="ECO:0000256" key="4">
    <source>
        <dbReference type="ARBA" id="ARBA00007637"/>
    </source>
</evidence>
<comment type="similarity">
    <text evidence="4">Belongs to the NAD(P)-dependent epimerase/dehydratase family.</text>
</comment>
<reference evidence="13 14" key="1">
    <citation type="submission" date="2024-09" db="EMBL/GenBank/DDBJ databases">
        <authorList>
            <person name="Sun Q."/>
            <person name="Mori K."/>
        </authorList>
    </citation>
    <scope>NUCLEOTIDE SEQUENCE [LARGE SCALE GENOMIC DNA]</scope>
    <source>
        <strain evidence="13 14">CCM 7957</strain>
    </source>
</reference>
<keyword evidence="8" id="KW-0119">Carbohydrate metabolism</keyword>
<accession>A0ABV6H5T9</accession>
<sequence>MVTAALSLPVLDRGALAEVFGRHEIDVVIHFAAKKAVGESTQIPLDYFDINIGGTTALLRVMREYGVHRLVFSSSCSIYGEALPRPLTETDPQGPTNPYAWSKWASEQMITQACRYHPELRATALRYFNPIGAHPSGLLGESPKGAIHNLMPY</sequence>
<dbReference type="PANTHER" id="PTHR43725:SF47">
    <property type="entry name" value="UDP-GLUCOSE 4-EPIMERASE"/>
    <property type="match status" value="1"/>
</dbReference>
<evidence type="ECO:0000256" key="8">
    <source>
        <dbReference type="ARBA" id="ARBA00023144"/>
    </source>
</evidence>
<feature type="domain" description="NAD-dependent epimerase/dehydratase" evidence="12">
    <location>
        <begin position="9"/>
        <end position="134"/>
    </location>
</feature>
<dbReference type="InterPro" id="IPR001509">
    <property type="entry name" value="Epimerase_deHydtase"/>
</dbReference>
<evidence type="ECO:0000256" key="6">
    <source>
        <dbReference type="ARBA" id="ARBA00018569"/>
    </source>
</evidence>
<evidence type="ECO:0000256" key="10">
    <source>
        <dbReference type="ARBA" id="ARBA00031367"/>
    </source>
</evidence>
<dbReference type="PANTHER" id="PTHR43725">
    <property type="entry name" value="UDP-GLUCOSE 4-EPIMERASE"/>
    <property type="match status" value="1"/>
</dbReference>
<keyword evidence="14" id="KW-1185">Reference proteome</keyword>
<evidence type="ECO:0000256" key="1">
    <source>
        <dbReference type="ARBA" id="ARBA00000083"/>
    </source>
</evidence>
<evidence type="ECO:0000256" key="11">
    <source>
        <dbReference type="ARBA" id="ARBA00033067"/>
    </source>
</evidence>
<evidence type="ECO:0000256" key="7">
    <source>
        <dbReference type="ARBA" id="ARBA00023027"/>
    </source>
</evidence>
<dbReference type="RefSeq" id="WP_382359272.1">
    <property type="nucleotide sequence ID" value="NZ_JBHLWV010000001.1"/>
</dbReference>
<dbReference type="Pfam" id="PF01370">
    <property type="entry name" value="Epimerase"/>
    <property type="match status" value="1"/>
</dbReference>
<protein>
    <recommendedName>
        <fullName evidence="6">UDP-glucose 4-epimerase</fullName>
        <ecNumber evidence="5">5.1.3.2</ecNumber>
    </recommendedName>
    <alternativeName>
        <fullName evidence="11">Galactowaldenase</fullName>
    </alternativeName>
    <alternativeName>
        <fullName evidence="10">UDP-galactose 4-epimerase</fullName>
    </alternativeName>
</protein>
<evidence type="ECO:0000256" key="9">
    <source>
        <dbReference type="ARBA" id="ARBA00023235"/>
    </source>
</evidence>
<gene>
    <name evidence="13" type="ORF">ACFFJD_00475</name>
</gene>